<comment type="caution">
    <text evidence="1">The sequence shown here is derived from an EMBL/GenBank/DDBJ whole genome shotgun (WGS) entry which is preliminary data.</text>
</comment>
<evidence type="ECO:0000313" key="2">
    <source>
        <dbReference type="Proteomes" id="UP001057452"/>
    </source>
</evidence>
<dbReference type="Proteomes" id="UP001057452">
    <property type="component" value="Chromosome 22"/>
</dbReference>
<dbReference type="EMBL" id="CM043806">
    <property type="protein sequence ID" value="KAI4812983.1"/>
    <property type="molecule type" value="Genomic_DNA"/>
</dbReference>
<accession>A0ACB9WJ64</accession>
<proteinExistence type="predicted"/>
<evidence type="ECO:0000313" key="1">
    <source>
        <dbReference type="EMBL" id="KAI4812983.1"/>
    </source>
</evidence>
<organism evidence="1 2">
    <name type="scientific">Chaenocephalus aceratus</name>
    <name type="common">Blackfin icefish</name>
    <name type="synonym">Chaenichthys aceratus</name>
    <dbReference type="NCBI Taxonomy" id="36190"/>
    <lineage>
        <taxon>Eukaryota</taxon>
        <taxon>Metazoa</taxon>
        <taxon>Chordata</taxon>
        <taxon>Craniata</taxon>
        <taxon>Vertebrata</taxon>
        <taxon>Euteleostomi</taxon>
        <taxon>Actinopterygii</taxon>
        <taxon>Neopterygii</taxon>
        <taxon>Teleostei</taxon>
        <taxon>Neoteleostei</taxon>
        <taxon>Acanthomorphata</taxon>
        <taxon>Eupercaria</taxon>
        <taxon>Perciformes</taxon>
        <taxon>Notothenioidei</taxon>
        <taxon>Channichthyidae</taxon>
        <taxon>Chaenocephalus</taxon>
    </lineage>
</organism>
<reference evidence="1" key="1">
    <citation type="submission" date="2022-05" db="EMBL/GenBank/DDBJ databases">
        <title>Chromosome-level genome of Chaenocephalus aceratus.</title>
        <authorList>
            <person name="Park H."/>
        </authorList>
    </citation>
    <scope>NUCLEOTIDE SEQUENCE</scope>
    <source>
        <strain evidence="1">KU_202001</strain>
    </source>
</reference>
<sequence length="179" mass="19351">MAGKLTAAQGTGILLVTANVGSLFEDVGSPNINPPRTNTWASHNHINKYVYVLKYFVNTESPSSSLPSELIHNMREERLPPGVLSQVSMPQNTAEESAQAQTSRGVEMVMLLMLKTICPPSGLPRQVQVPSQVTPSVPQSGPPVRSRSPVRSPRQFPLSGPPRQVQVPSQVTPSVLPVR</sequence>
<gene>
    <name evidence="1" type="ORF">KUCAC02_024339</name>
</gene>
<name>A0ACB9WJ64_CHAAC</name>
<keyword evidence="2" id="KW-1185">Reference proteome</keyword>
<protein>
    <submittedName>
        <fullName evidence="1">Uncharacterized protein</fullName>
    </submittedName>
</protein>